<sequence>MYDLVALGELLIDFAPVGERSYQANAGGAPANVLAALSRLGGRTAFIGMVGKDDFGAMLRADIERAGIDARGLKATREAPTTLAFVNLDERGDRSFTFIRNPGADLLLREEDVDLSLIGQAKIFHFGSVSLTGGPARGATLYAARWAKEHGITVSYDPNLRPLLWKGLDEAKEVILSAMGLADILKISEEELLFLTGTSDFEAGSQLLSGWGPKIVFVTLGAQGCFYRYPGGCGTLPTFAVKAVDTTGAGDAFFGGVLSKISAAGFENVCGYSREAFEEVVRFGNGVGSYVTTRKGAIPAMPDLATVENFMKDTPLQGE</sequence>
<dbReference type="EMBL" id="SLUK01000002">
    <property type="protein sequence ID" value="TCL44565.1"/>
    <property type="molecule type" value="Genomic_DNA"/>
</dbReference>
<dbReference type="GO" id="GO:0008865">
    <property type="term" value="F:fructokinase activity"/>
    <property type="evidence" value="ECO:0007669"/>
    <property type="project" value="UniProtKB-ARBA"/>
</dbReference>
<dbReference type="InterPro" id="IPR002173">
    <property type="entry name" value="Carboh/pur_kinase_PfkB_CS"/>
</dbReference>
<keyword evidence="3" id="KW-0547">Nucleotide-binding</keyword>
<dbReference type="GO" id="GO:0005524">
    <property type="term" value="F:ATP binding"/>
    <property type="evidence" value="ECO:0007669"/>
    <property type="project" value="UniProtKB-KW"/>
</dbReference>
<evidence type="ECO:0000256" key="4">
    <source>
        <dbReference type="ARBA" id="ARBA00022777"/>
    </source>
</evidence>
<evidence type="ECO:0000259" key="7">
    <source>
        <dbReference type="Pfam" id="PF00294"/>
    </source>
</evidence>
<evidence type="ECO:0000256" key="3">
    <source>
        <dbReference type="ARBA" id="ARBA00022741"/>
    </source>
</evidence>
<dbReference type="PRINTS" id="PR00990">
    <property type="entry name" value="RIBOKINASE"/>
</dbReference>
<dbReference type="InterPro" id="IPR029056">
    <property type="entry name" value="Ribokinase-like"/>
</dbReference>
<keyword evidence="9" id="KW-1185">Reference proteome</keyword>
<dbReference type="RefSeq" id="WP_132083978.1">
    <property type="nucleotide sequence ID" value="NZ_SLUK01000002.1"/>
</dbReference>
<dbReference type="Gene3D" id="3.40.1190.20">
    <property type="match status" value="1"/>
</dbReference>
<dbReference type="Proteomes" id="UP000294682">
    <property type="component" value="Unassembled WGS sequence"/>
</dbReference>
<keyword evidence="4 6" id="KW-0418">Kinase</keyword>
<gene>
    <name evidence="8" type="ORF">EDD78_102188</name>
</gene>
<evidence type="ECO:0000313" key="9">
    <source>
        <dbReference type="Proteomes" id="UP000294682"/>
    </source>
</evidence>
<protein>
    <submittedName>
        <fullName evidence="8">Fructokinase</fullName>
    </submittedName>
</protein>
<evidence type="ECO:0000256" key="6">
    <source>
        <dbReference type="RuleBase" id="RU003704"/>
    </source>
</evidence>
<dbReference type="InterPro" id="IPR050306">
    <property type="entry name" value="PfkB_Carbo_kinase"/>
</dbReference>
<organism evidence="8 9">
    <name type="scientific">Harryflintia acetispora</name>
    <dbReference type="NCBI Taxonomy" id="1849041"/>
    <lineage>
        <taxon>Bacteria</taxon>
        <taxon>Bacillati</taxon>
        <taxon>Bacillota</taxon>
        <taxon>Clostridia</taxon>
        <taxon>Eubacteriales</taxon>
        <taxon>Oscillospiraceae</taxon>
        <taxon>Harryflintia</taxon>
    </lineage>
</organism>
<feature type="domain" description="Carbohydrate kinase PfkB" evidence="7">
    <location>
        <begin position="3"/>
        <end position="303"/>
    </location>
</feature>
<proteinExistence type="inferred from homology"/>
<dbReference type="CDD" id="cd01167">
    <property type="entry name" value="bac_FRK"/>
    <property type="match status" value="1"/>
</dbReference>
<dbReference type="AlphaFoldDB" id="A0A9X8Y941"/>
<keyword evidence="5" id="KW-0067">ATP-binding</keyword>
<dbReference type="SUPFAM" id="SSF53613">
    <property type="entry name" value="Ribokinase-like"/>
    <property type="match status" value="1"/>
</dbReference>
<dbReference type="PANTHER" id="PTHR43085:SF1">
    <property type="entry name" value="PSEUDOURIDINE KINASE-RELATED"/>
    <property type="match status" value="1"/>
</dbReference>
<dbReference type="InterPro" id="IPR002139">
    <property type="entry name" value="Ribo/fructo_kinase"/>
</dbReference>
<evidence type="ECO:0000256" key="2">
    <source>
        <dbReference type="ARBA" id="ARBA00022679"/>
    </source>
</evidence>
<dbReference type="GO" id="GO:0006000">
    <property type="term" value="P:fructose metabolic process"/>
    <property type="evidence" value="ECO:0007669"/>
    <property type="project" value="UniProtKB-ARBA"/>
</dbReference>
<dbReference type="InterPro" id="IPR011611">
    <property type="entry name" value="PfkB_dom"/>
</dbReference>
<evidence type="ECO:0000256" key="1">
    <source>
        <dbReference type="ARBA" id="ARBA00010688"/>
    </source>
</evidence>
<evidence type="ECO:0000313" key="8">
    <source>
        <dbReference type="EMBL" id="TCL44565.1"/>
    </source>
</evidence>
<dbReference type="Pfam" id="PF00294">
    <property type="entry name" value="PfkB"/>
    <property type="match status" value="1"/>
</dbReference>
<accession>A0A9X8Y941</accession>
<keyword evidence="2 6" id="KW-0808">Transferase</keyword>
<comment type="caution">
    <text evidence="8">The sequence shown here is derived from an EMBL/GenBank/DDBJ whole genome shotgun (WGS) entry which is preliminary data.</text>
</comment>
<dbReference type="PANTHER" id="PTHR43085">
    <property type="entry name" value="HEXOKINASE FAMILY MEMBER"/>
    <property type="match status" value="1"/>
</dbReference>
<dbReference type="PROSITE" id="PS00584">
    <property type="entry name" value="PFKB_KINASES_2"/>
    <property type="match status" value="1"/>
</dbReference>
<comment type="similarity">
    <text evidence="1 6">Belongs to the carbohydrate kinase PfkB family.</text>
</comment>
<name>A0A9X8Y941_9FIRM</name>
<reference evidence="8 9" key="1">
    <citation type="submission" date="2019-03" db="EMBL/GenBank/DDBJ databases">
        <title>Genomic Encyclopedia of Type Strains, Phase IV (KMG-IV): sequencing the most valuable type-strain genomes for metagenomic binning, comparative biology and taxonomic classification.</title>
        <authorList>
            <person name="Goeker M."/>
        </authorList>
    </citation>
    <scope>NUCLEOTIDE SEQUENCE [LARGE SCALE GENOMIC DNA]</scope>
    <source>
        <strain evidence="8 9">DSM 100433</strain>
    </source>
</reference>
<evidence type="ECO:0000256" key="5">
    <source>
        <dbReference type="ARBA" id="ARBA00022840"/>
    </source>
</evidence>